<geneLocation type="plasmid" evidence="3 4">
    <name>pREL1</name>
</geneLocation>
<dbReference type="AlphaFoldDB" id="Q3L9N0"/>
<proteinExistence type="predicted"/>
<gene>
    <name evidence="3" type="ordered locus">RER_pREL1-01400</name>
</gene>
<sequence length="175" mass="18475">MPGKCASHQSGRTKSSPPPKRIGTQLPQFDERKEFSTMTIALSTTLTDTDFETAVTATKAALSEQGFGVLTEIDMQATLKAKLGTDMEKYLILGACNPTLAHRAVGIVREIGLLLPCNVVVRADTTAGSVIVEAMNPDLMVQVTGEPALSDVAAEATTKLQAALDTLGSRDAVRS</sequence>
<dbReference type="CDD" id="cd14797">
    <property type="entry name" value="DUF302"/>
    <property type="match status" value="1"/>
</dbReference>
<evidence type="ECO:0000313" key="3">
    <source>
        <dbReference type="EMBL" id="BAE46083.1"/>
    </source>
</evidence>
<dbReference type="InterPro" id="IPR035923">
    <property type="entry name" value="TT1751-like_sf"/>
</dbReference>
<dbReference type="SUPFAM" id="SSF103247">
    <property type="entry name" value="TT1751-like"/>
    <property type="match status" value="1"/>
</dbReference>
<evidence type="ECO:0000256" key="1">
    <source>
        <dbReference type="SAM" id="MobiDB-lite"/>
    </source>
</evidence>
<dbReference type="PANTHER" id="PTHR38342">
    <property type="entry name" value="SLR5037 PROTEIN"/>
    <property type="match status" value="1"/>
</dbReference>
<dbReference type="PANTHER" id="PTHR38342:SF1">
    <property type="entry name" value="SLR5037 PROTEIN"/>
    <property type="match status" value="1"/>
</dbReference>
<dbReference type="InterPro" id="IPR005180">
    <property type="entry name" value="DUF302"/>
</dbReference>
<dbReference type="HOGENOM" id="CLU_126998_1_0_11"/>
<dbReference type="EMBL" id="AP008931">
    <property type="protein sequence ID" value="BAE46083.1"/>
    <property type="molecule type" value="Genomic_DNA"/>
</dbReference>
<dbReference type="Gene3D" id="3.30.310.70">
    <property type="entry name" value="TT1751-like domain"/>
    <property type="match status" value="1"/>
</dbReference>
<dbReference type="Pfam" id="PF03625">
    <property type="entry name" value="DUF302"/>
    <property type="match status" value="1"/>
</dbReference>
<organism evidence="3 4">
    <name type="scientific">Rhodococcus erythropolis (strain PR4 / NBRC 100887)</name>
    <dbReference type="NCBI Taxonomy" id="234621"/>
    <lineage>
        <taxon>Bacteria</taxon>
        <taxon>Bacillati</taxon>
        <taxon>Actinomycetota</taxon>
        <taxon>Actinomycetes</taxon>
        <taxon>Mycobacteriales</taxon>
        <taxon>Nocardiaceae</taxon>
        <taxon>Rhodococcus</taxon>
        <taxon>Rhodococcus erythropolis group</taxon>
    </lineage>
</organism>
<reference evidence="3 4" key="2">
    <citation type="journal article" date="2006" name="Environ. Microbiol.">
        <title>Sequence analysis of three plasmids harboured in Rhodococcus erythropolis strain PR4.</title>
        <authorList>
            <person name="Sekine M."/>
            <person name="Tanikawa S."/>
            <person name="Omata S."/>
            <person name="Saito M."/>
            <person name="Fujisawa T."/>
            <person name="Tsukatani N."/>
            <person name="Tajima T."/>
            <person name="Sekigawa T."/>
            <person name="Kosugi H."/>
            <person name="Matsuo Y."/>
            <person name="Nishiko R."/>
            <person name="Imamura K."/>
            <person name="Ito M."/>
            <person name="Narita H."/>
            <person name="Tago S."/>
            <person name="Fujita N."/>
            <person name="Harayama S."/>
        </authorList>
    </citation>
    <scope>NUCLEOTIDE SEQUENCE [LARGE SCALE GENOMIC DNA]</scope>
    <source>
        <strain evidence="4">PR4 / NBRC 100887</strain>
        <plasmid evidence="3 4">pREL1</plasmid>
    </source>
</reference>
<evidence type="ECO:0000313" key="4">
    <source>
        <dbReference type="Proteomes" id="UP000002204"/>
    </source>
</evidence>
<reference evidence="4" key="1">
    <citation type="submission" date="2005-03" db="EMBL/GenBank/DDBJ databases">
        <title>Comparison of the complete genome sequences of Rhodococcus erythropolis PR4 and Rhodococcus opacus B4.</title>
        <authorList>
            <person name="Takarada H."/>
            <person name="Sekine M."/>
            <person name="Hosoyama A."/>
            <person name="Yamada R."/>
            <person name="Fujisawa T."/>
            <person name="Omata S."/>
            <person name="Shimizu A."/>
            <person name="Tsukatani N."/>
            <person name="Tanikawa S."/>
            <person name="Fujita N."/>
            <person name="Harayama S."/>
        </authorList>
    </citation>
    <scope>NUCLEOTIDE SEQUENCE [LARGE SCALE GENOMIC DNA]</scope>
    <source>
        <strain evidence="4">PR4 / NBRC 100887</strain>
        <plasmid evidence="4">pREL1</plasmid>
    </source>
</reference>
<name>Q3L9N0_RHOE4</name>
<dbReference type="Proteomes" id="UP000002204">
    <property type="component" value="Plasmid pREL1"/>
</dbReference>
<protein>
    <recommendedName>
        <fullName evidence="2">DUF302 domain-containing protein</fullName>
    </recommendedName>
</protein>
<feature type="region of interest" description="Disordered" evidence="1">
    <location>
        <begin position="1"/>
        <end position="26"/>
    </location>
</feature>
<accession>Q3L9N0</accession>
<keyword evidence="3" id="KW-0614">Plasmid</keyword>
<dbReference type="KEGG" id="rer:RER_pREL1-01400"/>
<feature type="domain" description="DUF302" evidence="2">
    <location>
        <begin position="73"/>
        <end position="137"/>
    </location>
</feature>
<evidence type="ECO:0000259" key="2">
    <source>
        <dbReference type="Pfam" id="PF03625"/>
    </source>
</evidence>